<gene>
    <name evidence="8" type="ORF">g.1490</name>
</gene>
<dbReference type="GO" id="GO:0006357">
    <property type="term" value="P:regulation of transcription by RNA polymerase II"/>
    <property type="evidence" value="ECO:0007669"/>
    <property type="project" value="InterPro"/>
</dbReference>
<dbReference type="Gene3D" id="6.10.140.200">
    <property type="match status" value="1"/>
</dbReference>
<keyword evidence="4 6" id="KW-0804">Transcription</keyword>
<feature type="compositionally biased region" description="Pro residues" evidence="7">
    <location>
        <begin position="35"/>
        <end position="44"/>
    </location>
</feature>
<evidence type="ECO:0000313" key="8">
    <source>
        <dbReference type="EMBL" id="JAT72415.1"/>
    </source>
</evidence>
<dbReference type="GO" id="GO:0016592">
    <property type="term" value="C:mediator complex"/>
    <property type="evidence" value="ECO:0007669"/>
    <property type="project" value="InterPro"/>
</dbReference>
<dbReference type="GO" id="GO:0003712">
    <property type="term" value="F:transcription coregulator activity"/>
    <property type="evidence" value="ECO:0007669"/>
    <property type="project" value="InterPro"/>
</dbReference>
<keyword evidence="6" id="KW-0010">Activator</keyword>
<organism evidence="8">
    <name type="scientific">Auxenochlorella protothecoides</name>
    <name type="common">Green microalga</name>
    <name type="synonym">Chlorella protothecoides</name>
    <dbReference type="NCBI Taxonomy" id="3075"/>
    <lineage>
        <taxon>Eukaryota</taxon>
        <taxon>Viridiplantae</taxon>
        <taxon>Chlorophyta</taxon>
        <taxon>core chlorophytes</taxon>
        <taxon>Trebouxiophyceae</taxon>
        <taxon>Chlorellales</taxon>
        <taxon>Chlorellaceae</taxon>
        <taxon>Auxenochlorella</taxon>
    </lineage>
</organism>
<evidence type="ECO:0000256" key="7">
    <source>
        <dbReference type="SAM" id="MobiDB-lite"/>
    </source>
</evidence>
<reference evidence="8" key="1">
    <citation type="submission" date="2015-08" db="EMBL/GenBank/DDBJ databases">
        <authorList>
            <person name="Babu N.S."/>
            <person name="Beckwith C.J."/>
            <person name="Beseler K.G."/>
            <person name="Brison A."/>
            <person name="Carone J.V."/>
            <person name="Caskin T.P."/>
            <person name="Diamond M."/>
            <person name="Durham M.E."/>
            <person name="Foxe J.M."/>
            <person name="Go M."/>
            <person name="Henderson B.A."/>
            <person name="Jones I.B."/>
            <person name="McGettigan J.A."/>
            <person name="Micheletti S.J."/>
            <person name="Nasrallah M.E."/>
            <person name="Ortiz D."/>
            <person name="Piller C.R."/>
            <person name="Privatt S.R."/>
            <person name="Schneider S.L."/>
            <person name="Sharp S."/>
            <person name="Smith T.C."/>
            <person name="Stanton J.D."/>
            <person name="Ullery H.E."/>
            <person name="Wilson R.J."/>
            <person name="Serrano M.G."/>
            <person name="Buck G."/>
            <person name="Lee V."/>
            <person name="Wang Y."/>
            <person name="Carvalho R."/>
            <person name="Voegtly L."/>
            <person name="Shi R."/>
            <person name="Duckworth R."/>
            <person name="Johnson A."/>
            <person name="Loviza R."/>
            <person name="Walstead R."/>
            <person name="Shah Z."/>
            <person name="Kiflezghi M."/>
            <person name="Wade K."/>
            <person name="Ball S.L."/>
            <person name="Bradley K.W."/>
            <person name="Asai D.J."/>
            <person name="Bowman C.A."/>
            <person name="Russell D.A."/>
            <person name="Pope W.H."/>
            <person name="Jacobs-Sera D."/>
            <person name="Hendrix R.W."/>
            <person name="Hatfull G.F."/>
        </authorList>
    </citation>
    <scope>NUCLEOTIDE SEQUENCE</scope>
</reference>
<evidence type="ECO:0000256" key="6">
    <source>
        <dbReference type="RuleBase" id="RU364060"/>
    </source>
</evidence>
<evidence type="ECO:0000256" key="2">
    <source>
        <dbReference type="ARBA" id="ARBA00009994"/>
    </source>
</evidence>
<comment type="subunit">
    <text evidence="6">Component of the Mediator complex.</text>
</comment>
<sequence>MADPGASTVQQQLYPHPPPYFKLYRGDADGSAERPFPPPPPPPVSGEYVLFGEVHTSEAGDPPLHAAQLYNQAADGSIDFKAELHALHGELIAGICDLLGALESQPSTYARSVEALGVILRNMQHLSRLLRPFQARETLIATLQEEVAHRRACATELDKLAQEGAASGHVQLLKDALIRALGQGPALGEEAAVAGDPEQKPGGVRELQSNLEAKA</sequence>
<comment type="subcellular location">
    <subcellularLocation>
        <location evidence="1 6">Nucleus</location>
    </subcellularLocation>
</comment>
<dbReference type="AlphaFoldDB" id="A0A1D2A097"/>
<comment type="function">
    <text evidence="6">Component of the Mediator complex, a coactivator involved in the regulated transcription of nearly all RNA polymerase II-dependent genes. Mediator functions as a bridge to convey information from gene-specific regulatory proteins to the basal RNA polymerase II transcription machinery.</text>
</comment>
<keyword evidence="3 6" id="KW-0805">Transcription regulation</keyword>
<proteinExistence type="inferred from homology"/>
<dbReference type="SUPFAM" id="SSF140718">
    <property type="entry name" value="Mediator hinge subcomplex-like"/>
    <property type="match status" value="1"/>
</dbReference>
<comment type="similarity">
    <text evidence="2 6">Belongs to the Mediator complex subunit 7 family.</text>
</comment>
<evidence type="ECO:0000256" key="1">
    <source>
        <dbReference type="ARBA" id="ARBA00004123"/>
    </source>
</evidence>
<dbReference type="Pfam" id="PF05983">
    <property type="entry name" value="Med7"/>
    <property type="match status" value="1"/>
</dbReference>
<protein>
    <recommendedName>
        <fullName evidence="6">Mediator of RNA polymerase II transcription subunit 7</fullName>
    </recommendedName>
</protein>
<feature type="region of interest" description="Disordered" evidence="7">
    <location>
        <begin position="189"/>
        <end position="215"/>
    </location>
</feature>
<feature type="region of interest" description="Disordered" evidence="7">
    <location>
        <begin position="1"/>
        <end position="44"/>
    </location>
</feature>
<name>A0A1D2A097_AUXPR</name>
<dbReference type="PANTHER" id="PTHR21428">
    <property type="entry name" value="MEDIATOR OF RNA POLYMERASE II TRANSCRIPTION SUBUNIT 7"/>
    <property type="match status" value="1"/>
</dbReference>
<evidence type="ECO:0000256" key="4">
    <source>
        <dbReference type="ARBA" id="ARBA00023163"/>
    </source>
</evidence>
<accession>A0A1D2A097</accession>
<dbReference type="GO" id="GO:0070847">
    <property type="term" value="C:core mediator complex"/>
    <property type="evidence" value="ECO:0007669"/>
    <property type="project" value="TreeGrafter"/>
</dbReference>
<dbReference type="EMBL" id="GDKF01006207">
    <property type="protein sequence ID" value="JAT72415.1"/>
    <property type="molecule type" value="Transcribed_RNA"/>
</dbReference>
<dbReference type="InterPro" id="IPR044888">
    <property type="entry name" value="Mediatior_Med7_sf"/>
</dbReference>
<keyword evidence="5 6" id="KW-0539">Nucleus</keyword>
<dbReference type="InterPro" id="IPR009244">
    <property type="entry name" value="Mediatior_Med7"/>
</dbReference>
<dbReference type="InterPro" id="IPR037212">
    <property type="entry name" value="Med7/Med21-like"/>
</dbReference>
<evidence type="ECO:0000256" key="3">
    <source>
        <dbReference type="ARBA" id="ARBA00023015"/>
    </source>
</evidence>
<evidence type="ECO:0000256" key="5">
    <source>
        <dbReference type="ARBA" id="ARBA00023242"/>
    </source>
</evidence>
<dbReference type="PANTHER" id="PTHR21428:SF11">
    <property type="entry name" value="MEDIATOR OF RNA POLYMERASE II TRANSCRIPTION SUBUNIT 7"/>
    <property type="match status" value="1"/>
</dbReference>